<proteinExistence type="predicted"/>
<keyword evidence="2" id="KW-0472">Membrane</keyword>
<evidence type="ECO:0000256" key="1">
    <source>
        <dbReference type="SAM" id="MobiDB-lite"/>
    </source>
</evidence>
<gene>
    <name evidence="3" type="ORF">GCM10010862_27550</name>
</gene>
<evidence type="ECO:0008006" key="5">
    <source>
        <dbReference type="Google" id="ProtNLM"/>
    </source>
</evidence>
<reference evidence="4" key="1">
    <citation type="journal article" date="2019" name="Int. J. Syst. Evol. Microbiol.">
        <title>The Global Catalogue of Microorganisms (GCM) 10K type strain sequencing project: providing services to taxonomists for standard genome sequencing and annotation.</title>
        <authorList>
            <consortium name="The Broad Institute Genomics Platform"/>
            <consortium name="The Broad Institute Genome Sequencing Center for Infectious Disease"/>
            <person name="Wu L."/>
            <person name="Ma J."/>
        </authorList>
    </citation>
    <scope>NUCLEOTIDE SEQUENCE [LARGE SCALE GENOMIC DNA]</scope>
    <source>
        <strain evidence="4">NBRC 112416</strain>
    </source>
</reference>
<protein>
    <recommendedName>
        <fullName evidence="5">GNAT family acetyltransferase</fullName>
    </recommendedName>
</protein>
<feature type="region of interest" description="Disordered" evidence="1">
    <location>
        <begin position="153"/>
        <end position="173"/>
    </location>
</feature>
<keyword evidence="2" id="KW-0812">Transmembrane</keyword>
<dbReference type="Proteomes" id="UP001156691">
    <property type="component" value="Unassembled WGS sequence"/>
</dbReference>
<evidence type="ECO:0000256" key="2">
    <source>
        <dbReference type="SAM" id="Phobius"/>
    </source>
</evidence>
<feature type="transmembrane region" description="Helical" evidence="2">
    <location>
        <begin position="12"/>
        <end position="35"/>
    </location>
</feature>
<feature type="transmembrane region" description="Helical" evidence="2">
    <location>
        <begin position="47"/>
        <end position="68"/>
    </location>
</feature>
<dbReference type="RefSeq" id="WP_284340894.1">
    <property type="nucleotide sequence ID" value="NZ_BSNS01000011.1"/>
</dbReference>
<keyword evidence="2" id="KW-1133">Transmembrane helix</keyword>
<evidence type="ECO:0000313" key="3">
    <source>
        <dbReference type="EMBL" id="GLQ55496.1"/>
    </source>
</evidence>
<organism evidence="3 4">
    <name type="scientific">Devosia nitrariae</name>
    <dbReference type="NCBI Taxonomy" id="2071872"/>
    <lineage>
        <taxon>Bacteria</taxon>
        <taxon>Pseudomonadati</taxon>
        <taxon>Pseudomonadota</taxon>
        <taxon>Alphaproteobacteria</taxon>
        <taxon>Hyphomicrobiales</taxon>
        <taxon>Devosiaceae</taxon>
        <taxon>Devosia</taxon>
    </lineage>
</organism>
<evidence type="ECO:0000313" key="4">
    <source>
        <dbReference type="Proteomes" id="UP001156691"/>
    </source>
</evidence>
<dbReference type="EMBL" id="BSNS01000011">
    <property type="protein sequence ID" value="GLQ55496.1"/>
    <property type="molecule type" value="Genomic_DNA"/>
</dbReference>
<comment type="caution">
    <text evidence="3">The sequence shown here is derived from an EMBL/GenBank/DDBJ whole genome shotgun (WGS) entry which is preliminary data.</text>
</comment>
<accession>A0ABQ5W6S6</accession>
<feature type="transmembrane region" description="Helical" evidence="2">
    <location>
        <begin position="120"/>
        <end position="142"/>
    </location>
</feature>
<name>A0ABQ5W6S6_9HYPH</name>
<feature type="transmembrane region" description="Helical" evidence="2">
    <location>
        <begin position="89"/>
        <end position="108"/>
    </location>
</feature>
<keyword evidence="4" id="KW-1185">Reference proteome</keyword>
<sequence>MDKFYGILARVYFFAATIALMIMAILLLLGALWNVARGLTSPERTNVILDAVGLLIIGFAVIETAKFVAEEEILRRRELRSALESRRSLTKFISIIVIAASLEALVMVFKASQTSIVESIYPAVLFAASSIALVALGAYQWLSSRIEPPSYQEAMEAARSKDSNEESSDGGST</sequence>